<keyword evidence="12" id="KW-1185">Reference proteome</keyword>
<evidence type="ECO:0000256" key="4">
    <source>
        <dbReference type="ARBA" id="ARBA00022692"/>
    </source>
</evidence>
<evidence type="ECO:0000256" key="10">
    <source>
        <dbReference type="RuleBase" id="RU365067"/>
    </source>
</evidence>
<feature type="transmembrane region" description="Helical" evidence="10">
    <location>
        <begin position="258"/>
        <end position="279"/>
    </location>
</feature>
<evidence type="ECO:0000256" key="2">
    <source>
        <dbReference type="ARBA" id="ARBA00004922"/>
    </source>
</evidence>
<protein>
    <recommendedName>
        <fullName evidence="8 10">Man(5)GlcNAc(2)-PP-dolichol translocation protein RFT1</fullName>
    </recommendedName>
</protein>
<dbReference type="Proteomes" id="UP000235786">
    <property type="component" value="Unassembled WGS sequence"/>
</dbReference>
<feature type="transmembrane region" description="Helical" evidence="10">
    <location>
        <begin position="21"/>
        <end position="41"/>
    </location>
</feature>
<name>A0A2J6S0H9_HYAVF</name>
<accession>A0A2J6S0H9</accession>
<evidence type="ECO:0000256" key="1">
    <source>
        <dbReference type="ARBA" id="ARBA00004477"/>
    </source>
</evidence>
<evidence type="ECO:0000256" key="8">
    <source>
        <dbReference type="ARBA" id="ARBA00044793"/>
    </source>
</evidence>
<dbReference type="GO" id="GO:0034203">
    <property type="term" value="P:glycolipid translocation"/>
    <property type="evidence" value="ECO:0007669"/>
    <property type="project" value="TreeGrafter"/>
</dbReference>
<keyword evidence="4 10" id="KW-0812">Transmembrane</keyword>
<dbReference type="InterPro" id="IPR007594">
    <property type="entry name" value="RFT1"/>
</dbReference>
<feature type="transmembrane region" description="Helical" evidence="10">
    <location>
        <begin position="495"/>
        <end position="517"/>
    </location>
</feature>
<comment type="function">
    <text evidence="9 10">Intramembrane glycolipid transporter that operates in the biosynthetic pathway of dolichol-linked oligosaccharides, the glycan precursors employed in protein asparagine (N)-glycosylation. The sequential addition of sugars to dolichol pyrophosphate produces dolichol-linked oligosaccharides containing fourteen sugars, including two GlcNAcs, nine mannoses and three glucoses. Once assembled, the oligosaccharide is transferred from the lipid to nascent proteins by oligosaccharyltransferases. The assembly of dolichol-linked oligosaccharides begins on the cytosolic side of the endoplasmic reticulum membrane and finishes in its lumen. RFT1 could mediate the translocation of the cytosolically oriented intermediate DolPP-GlcNAc2Man5, produced by ALG11, into the ER lumen where dolichol-linked oligosaccharides assembly continues. However, the intramembrane lipid transporter activity could not be confirmed in vitro.</text>
</comment>
<feature type="transmembrane region" description="Helical" evidence="10">
    <location>
        <begin position="113"/>
        <end position="136"/>
    </location>
</feature>
<dbReference type="PANTHER" id="PTHR13117">
    <property type="entry name" value="ENDOPLASMIC RETICULUM MULTISPAN TRANSMEMBRANE PROTEIN-RELATED"/>
    <property type="match status" value="1"/>
</dbReference>
<proteinExistence type="inferred from homology"/>
<comment type="subcellular location">
    <subcellularLocation>
        <location evidence="1 10">Endoplasmic reticulum membrane</location>
        <topology evidence="1 10">Multi-pass membrane protein</topology>
    </subcellularLocation>
</comment>
<feature type="transmembrane region" description="Helical" evidence="10">
    <location>
        <begin position="362"/>
        <end position="382"/>
    </location>
</feature>
<evidence type="ECO:0000256" key="6">
    <source>
        <dbReference type="ARBA" id="ARBA00022989"/>
    </source>
</evidence>
<dbReference type="GO" id="GO:0005789">
    <property type="term" value="C:endoplasmic reticulum membrane"/>
    <property type="evidence" value="ECO:0007669"/>
    <property type="project" value="UniProtKB-SubCell"/>
</dbReference>
<evidence type="ECO:0000256" key="7">
    <source>
        <dbReference type="ARBA" id="ARBA00023136"/>
    </source>
</evidence>
<dbReference type="AlphaFoldDB" id="A0A2J6S0H9"/>
<dbReference type="GO" id="GO:0006488">
    <property type="term" value="P:dolichol-linked oligosaccharide biosynthetic process"/>
    <property type="evidence" value="ECO:0007669"/>
    <property type="project" value="InterPro"/>
</dbReference>
<sequence>MPAKSESAGVAGKSPAISRSAIGAALLISLQFSSRILTFVVNQVLLRYLSPELLGISTQLELYSITVLFFARESLRIAIQRQADTKDDDFENSDKSDRSHVDARTAAGRSQAIVNLAYISIGLGAVFASGFAWLYLHTTPAQNPFVLETPYVRESLFIYGFAAIGELLAEPCYVIAQQKARFEVRASAESTATVLRCLMTCGCAILASRMGRDIGVLPFALGQGIYALSLTIVYYWKFRTTSSTSGFSLIPTRISSDSTLYIFSYFSWPLLSLSGTFFVQSIVKHFLTQGDTLIITSLASPRAQGMYALASNYGGLIARLLLQPVEEVSRNHFGKALSAVTGISSKEVVLTTRDQLLRLLRVYVLLSICIVTVGPTTAPLILKAIAGSRWSSSGAGSVLSTYCYYIPLLAINGLTEAFVSSVATEPELHRQTIWMIGFSIAFAGAAFTCLQVLDLGAKGLVWANGANMLCRILWCTAFIKTYLKRHGAGLDSEFLIPRPITIAAAAVTYAVLVQLHSTFNDGILDYLESGVVAVVFITVL</sequence>
<dbReference type="OrthoDB" id="9979195at2759"/>
<feature type="transmembrane region" description="Helical" evidence="10">
    <location>
        <begin position="156"/>
        <end position="176"/>
    </location>
</feature>
<dbReference type="STRING" id="1149755.A0A2J6S0H9"/>
<evidence type="ECO:0000256" key="3">
    <source>
        <dbReference type="ARBA" id="ARBA00010288"/>
    </source>
</evidence>
<feature type="transmembrane region" description="Helical" evidence="10">
    <location>
        <begin position="216"/>
        <end position="238"/>
    </location>
</feature>
<evidence type="ECO:0000313" key="12">
    <source>
        <dbReference type="Proteomes" id="UP000235786"/>
    </source>
</evidence>
<keyword evidence="7 10" id="KW-0472">Membrane</keyword>
<comment type="pathway">
    <text evidence="2">Protein modification; protein glycosylation.</text>
</comment>
<comment type="similarity">
    <text evidence="3 10">Belongs to the RFT1 family.</text>
</comment>
<feature type="transmembrane region" description="Helical" evidence="10">
    <location>
        <begin position="459"/>
        <end position="483"/>
    </location>
</feature>
<keyword evidence="10" id="KW-0813">Transport</keyword>
<keyword evidence="5 10" id="KW-0256">Endoplasmic reticulum</keyword>
<feature type="transmembrane region" description="Helical" evidence="10">
    <location>
        <begin position="432"/>
        <end position="453"/>
    </location>
</feature>
<evidence type="ECO:0000256" key="5">
    <source>
        <dbReference type="ARBA" id="ARBA00022824"/>
    </source>
</evidence>
<organism evidence="11 12">
    <name type="scientific">Hyaloscypha variabilis (strain UAMH 11265 / GT02V1 / F)</name>
    <name type="common">Meliniomyces variabilis</name>
    <dbReference type="NCBI Taxonomy" id="1149755"/>
    <lineage>
        <taxon>Eukaryota</taxon>
        <taxon>Fungi</taxon>
        <taxon>Dikarya</taxon>
        <taxon>Ascomycota</taxon>
        <taxon>Pezizomycotina</taxon>
        <taxon>Leotiomycetes</taxon>
        <taxon>Helotiales</taxon>
        <taxon>Hyaloscyphaceae</taxon>
        <taxon>Hyaloscypha</taxon>
        <taxon>Hyaloscypha variabilis</taxon>
    </lineage>
</organism>
<feature type="transmembrane region" description="Helical" evidence="10">
    <location>
        <begin position="402"/>
        <end position="420"/>
    </location>
</feature>
<keyword evidence="6 10" id="KW-1133">Transmembrane helix</keyword>
<gene>
    <name evidence="11" type="ORF">L207DRAFT_579229</name>
</gene>
<dbReference type="EMBL" id="KZ613941">
    <property type="protein sequence ID" value="PMD44281.1"/>
    <property type="molecule type" value="Genomic_DNA"/>
</dbReference>
<evidence type="ECO:0000256" key="9">
    <source>
        <dbReference type="ARBA" id="ARBA00045912"/>
    </source>
</evidence>
<reference evidence="11 12" key="1">
    <citation type="submission" date="2016-04" db="EMBL/GenBank/DDBJ databases">
        <title>A degradative enzymes factory behind the ericoid mycorrhizal symbiosis.</title>
        <authorList>
            <consortium name="DOE Joint Genome Institute"/>
            <person name="Martino E."/>
            <person name="Morin E."/>
            <person name="Grelet G."/>
            <person name="Kuo A."/>
            <person name="Kohler A."/>
            <person name="Daghino S."/>
            <person name="Barry K."/>
            <person name="Choi C."/>
            <person name="Cichocki N."/>
            <person name="Clum A."/>
            <person name="Copeland A."/>
            <person name="Hainaut M."/>
            <person name="Haridas S."/>
            <person name="Labutti K."/>
            <person name="Lindquist E."/>
            <person name="Lipzen A."/>
            <person name="Khouja H.-R."/>
            <person name="Murat C."/>
            <person name="Ohm R."/>
            <person name="Olson A."/>
            <person name="Spatafora J."/>
            <person name="Veneault-Fourrey C."/>
            <person name="Henrissat B."/>
            <person name="Grigoriev I."/>
            <person name="Martin F."/>
            <person name="Perotto S."/>
        </authorList>
    </citation>
    <scope>NUCLEOTIDE SEQUENCE [LARGE SCALE GENOMIC DNA]</scope>
    <source>
        <strain evidence="11 12">F</strain>
    </source>
</reference>
<dbReference type="PANTHER" id="PTHR13117:SF5">
    <property type="entry name" value="PROTEIN RFT1 HOMOLOG"/>
    <property type="match status" value="1"/>
</dbReference>
<evidence type="ECO:0000313" key="11">
    <source>
        <dbReference type="EMBL" id="PMD44281.1"/>
    </source>
</evidence>
<dbReference type="Pfam" id="PF04506">
    <property type="entry name" value="Rft-1"/>
    <property type="match status" value="1"/>
</dbReference>